<organism evidence="2 3">
    <name type="scientific">Petromyces alliaceus</name>
    <name type="common">Aspergillus alliaceus</name>
    <dbReference type="NCBI Taxonomy" id="209559"/>
    <lineage>
        <taxon>Eukaryota</taxon>
        <taxon>Fungi</taxon>
        <taxon>Dikarya</taxon>
        <taxon>Ascomycota</taxon>
        <taxon>Pezizomycotina</taxon>
        <taxon>Eurotiomycetes</taxon>
        <taxon>Eurotiomycetidae</taxon>
        <taxon>Eurotiales</taxon>
        <taxon>Aspergillaceae</taxon>
        <taxon>Aspergillus</taxon>
        <taxon>Aspergillus subgen. Circumdati</taxon>
    </lineage>
</organism>
<feature type="coiled-coil region" evidence="1">
    <location>
        <begin position="93"/>
        <end position="127"/>
    </location>
</feature>
<comment type="caution">
    <text evidence="2">The sequence shown here is derived from an EMBL/GenBank/DDBJ whole genome shotgun (WGS) entry which is preliminary data.</text>
</comment>
<protein>
    <submittedName>
        <fullName evidence="2">Uncharacterized protein</fullName>
    </submittedName>
</protein>
<dbReference type="Proteomes" id="UP000541154">
    <property type="component" value="Unassembled WGS sequence"/>
</dbReference>
<sequence>MPSQLRGGHPPDPDSAWLLRLSAHESQGSLDSMKSNDIDCRSNSSEVTLALNYSPNTAMTKVKDINPKPKDAGFASMETALMDIEVDMNTKHCDRLRAHVRNIEEENDTLRREIAVLQHLLSRCREQVEHST</sequence>
<keyword evidence="1" id="KW-0175">Coiled coil</keyword>
<keyword evidence="3" id="KW-1185">Reference proteome</keyword>
<dbReference type="AlphaFoldDB" id="A0A8H6A0E5"/>
<dbReference type="EMBL" id="SPNV01000275">
    <property type="protein sequence ID" value="KAF5857128.1"/>
    <property type="molecule type" value="Genomic_DNA"/>
</dbReference>
<proteinExistence type="predicted"/>
<evidence type="ECO:0000313" key="2">
    <source>
        <dbReference type="EMBL" id="KAF5857128.1"/>
    </source>
</evidence>
<accession>A0A8H6A0E5</accession>
<evidence type="ECO:0000256" key="1">
    <source>
        <dbReference type="SAM" id="Coils"/>
    </source>
</evidence>
<gene>
    <name evidence="2" type="ORF">ETB97_006243</name>
</gene>
<reference evidence="2 3" key="1">
    <citation type="submission" date="2019-04" db="EMBL/GenBank/DDBJ databases">
        <title>Aspergillus burnettii sp. nov., novel species from soil in southeast Queensland.</title>
        <authorList>
            <person name="Gilchrist C.L.M."/>
            <person name="Pitt J.I."/>
            <person name="Lange L."/>
            <person name="Lacey H.J."/>
            <person name="Vuong D."/>
            <person name="Midgley D.J."/>
            <person name="Greenfield P."/>
            <person name="Bradbury M."/>
            <person name="Lacey E."/>
            <person name="Busk P.K."/>
            <person name="Pilgaard B."/>
            <person name="Chooi Y.H."/>
            <person name="Piggott A.M."/>
        </authorList>
    </citation>
    <scope>NUCLEOTIDE SEQUENCE [LARGE SCALE GENOMIC DNA]</scope>
    <source>
        <strain evidence="2 3">FRR 5400</strain>
    </source>
</reference>
<name>A0A8H6A0E5_PETAA</name>
<evidence type="ECO:0000313" key="3">
    <source>
        <dbReference type="Proteomes" id="UP000541154"/>
    </source>
</evidence>